<feature type="domain" description="PHP" evidence="9">
    <location>
        <begin position="5"/>
        <end position="241"/>
    </location>
</feature>
<evidence type="ECO:0000313" key="10">
    <source>
        <dbReference type="EMBL" id="RPA87844.1"/>
    </source>
</evidence>
<dbReference type="InterPro" id="IPR004013">
    <property type="entry name" value="PHP_dom"/>
</dbReference>
<dbReference type="AlphaFoldDB" id="A0A3N4J1S6"/>
<dbReference type="EMBL" id="ML119646">
    <property type="protein sequence ID" value="RPA87844.1"/>
    <property type="molecule type" value="Genomic_DNA"/>
</dbReference>
<keyword evidence="11" id="KW-1185">Reference proteome</keyword>
<evidence type="ECO:0000256" key="3">
    <source>
        <dbReference type="ARBA" id="ARBA00013085"/>
    </source>
</evidence>
<keyword evidence="6 8" id="KW-0368">Histidine biosynthesis</keyword>
<evidence type="ECO:0000259" key="9">
    <source>
        <dbReference type="Pfam" id="PF02811"/>
    </source>
</evidence>
<dbReference type="Pfam" id="PF02811">
    <property type="entry name" value="PHP"/>
    <property type="match status" value="1"/>
</dbReference>
<evidence type="ECO:0000256" key="5">
    <source>
        <dbReference type="ARBA" id="ARBA00022801"/>
    </source>
</evidence>
<dbReference type="OrthoDB" id="5957391at2759"/>
<dbReference type="STRING" id="1160509.A0A3N4J1S6"/>
<dbReference type="InterPro" id="IPR010140">
    <property type="entry name" value="Histidinol_P_phosphatase_HisJ"/>
</dbReference>
<keyword evidence="5 8" id="KW-0378">Hydrolase</keyword>
<dbReference type="GO" id="GO:0000105">
    <property type="term" value="P:L-histidine biosynthetic process"/>
    <property type="evidence" value="ECO:0007669"/>
    <property type="project" value="UniProtKB-UniRule"/>
</dbReference>
<sequence length="346" mass="38852">MPQTHHSHSGSFCCHAKDTLPLMVSRAISLHYTTLCLTEHVPRDTASDLYPEEVAASLTPFDLFQRFDQYVHKAREMRKLVKAGWTGAVDEKGEAIAEFRKSESGLPEMEVLIGMETEYIRPSSLSMALELREKYALELLIGSVHHVNTIPIDFDQATFQRAVESCSPPTETGLFEAYFDHHFEVLSKLKPEVVGHWDLIRLFCADFKKDLKDYGGQVWEKCVRNAEEVAKYGGLVEVNSSAVRKGWDGPYPRPDVMKLLISKGARFCLSDDSHSTEQMGLNYHVVIPYLESLGVERVHYLEKLPMGQVAVDMLGGLKVSSVKVSDLRKSMFWQAIGQVLPAASSS</sequence>
<reference evidence="10 11" key="1">
    <citation type="journal article" date="2018" name="Nat. Ecol. Evol.">
        <title>Pezizomycetes genomes reveal the molecular basis of ectomycorrhizal truffle lifestyle.</title>
        <authorList>
            <person name="Murat C."/>
            <person name="Payen T."/>
            <person name="Noel B."/>
            <person name="Kuo A."/>
            <person name="Morin E."/>
            <person name="Chen J."/>
            <person name="Kohler A."/>
            <person name="Krizsan K."/>
            <person name="Balestrini R."/>
            <person name="Da Silva C."/>
            <person name="Montanini B."/>
            <person name="Hainaut M."/>
            <person name="Levati E."/>
            <person name="Barry K.W."/>
            <person name="Belfiori B."/>
            <person name="Cichocki N."/>
            <person name="Clum A."/>
            <person name="Dockter R.B."/>
            <person name="Fauchery L."/>
            <person name="Guy J."/>
            <person name="Iotti M."/>
            <person name="Le Tacon F."/>
            <person name="Lindquist E.A."/>
            <person name="Lipzen A."/>
            <person name="Malagnac F."/>
            <person name="Mello A."/>
            <person name="Molinier V."/>
            <person name="Miyauchi S."/>
            <person name="Poulain J."/>
            <person name="Riccioni C."/>
            <person name="Rubini A."/>
            <person name="Sitrit Y."/>
            <person name="Splivallo R."/>
            <person name="Traeger S."/>
            <person name="Wang M."/>
            <person name="Zifcakova L."/>
            <person name="Wipf D."/>
            <person name="Zambonelli A."/>
            <person name="Paolocci F."/>
            <person name="Nowrousian M."/>
            <person name="Ottonello S."/>
            <person name="Baldrian P."/>
            <person name="Spatafora J.W."/>
            <person name="Henrissat B."/>
            <person name="Nagy L.G."/>
            <person name="Aury J.M."/>
            <person name="Wincker P."/>
            <person name="Grigoriev I.V."/>
            <person name="Bonfante P."/>
            <person name="Martin F.M."/>
        </authorList>
    </citation>
    <scope>NUCLEOTIDE SEQUENCE [LARGE SCALE GENOMIC DNA]</scope>
    <source>
        <strain evidence="10 11">RN42</strain>
    </source>
</reference>
<protein>
    <recommendedName>
        <fullName evidence="3 8">Histidinol-phosphatase</fullName>
        <shortName evidence="8">HolPase</shortName>
        <ecNumber evidence="3 8">3.1.3.15</ecNumber>
    </recommendedName>
</protein>
<comment type="catalytic activity">
    <reaction evidence="7 8">
        <text>L-histidinol phosphate + H2O = L-histidinol + phosphate</text>
        <dbReference type="Rhea" id="RHEA:14465"/>
        <dbReference type="ChEBI" id="CHEBI:15377"/>
        <dbReference type="ChEBI" id="CHEBI:43474"/>
        <dbReference type="ChEBI" id="CHEBI:57699"/>
        <dbReference type="ChEBI" id="CHEBI:57980"/>
        <dbReference type="EC" id="3.1.3.15"/>
    </reaction>
</comment>
<comment type="similarity">
    <text evidence="2 8">Belongs to the PHP hydrolase family. HisK subfamily.</text>
</comment>
<dbReference type="Proteomes" id="UP000275078">
    <property type="component" value="Unassembled WGS sequence"/>
</dbReference>
<evidence type="ECO:0000313" key="11">
    <source>
        <dbReference type="Proteomes" id="UP000275078"/>
    </source>
</evidence>
<proteinExistence type="inferred from homology"/>
<name>A0A3N4J1S6_ASCIM</name>
<evidence type="ECO:0000256" key="1">
    <source>
        <dbReference type="ARBA" id="ARBA00004970"/>
    </source>
</evidence>
<dbReference type="SUPFAM" id="SSF89550">
    <property type="entry name" value="PHP domain-like"/>
    <property type="match status" value="1"/>
</dbReference>
<comment type="pathway">
    <text evidence="1 8">Amino-acid biosynthesis; L-histidine biosynthesis; L-histidine from 5-phospho-alpha-D-ribose 1-diphosphate: step 8/9.</text>
</comment>
<dbReference type="InterPro" id="IPR016195">
    <property type="entry name" value="Pol/histidinol_Pase-like"/>
</dbReference>
<evidence type="ECO:0000256" key="6">
    <source>
        <dbReference type="ARBA" id="ARBA00023102"/>
    </source>
</evidence>
<dbReference type="PANTHER" id="PTHR21039:SF0">
    <property type="entry name" value="HISTIDINOL-PHOSPHATASE"/>
    <property type="match status" value="1"/>
</dbReference>
<dbReference type="GO" id="GO:0004401">
    <property type="term" value="F:histidinol-phosphatase activity"/>
    <property type="evidence" value="ECO:0007669"/>
    <property type="project" value="UniProtKB-UniRule"/>
</dbReference>
<keyword evidence="4 8" id="KW-0028">Amino-acid biosynthesis</keyword>
<organism evidence="10 11">
    <name type="scientific">Ascobolus immersus RN42</name>
    <dbReference type="NCBI Taxonomy" id="1160509"/>
    <lineage>
        <taxon>Eukaryota</taxon>
        <taxon>Fungi</taxon>
        <taxon>Dikarya</taxon>
        <taxon>Ascomycota</taxon>
        <taxon>Pezizomycotina</taxon>
        <taxon>Pezizomycetes</taxon>
        <taxon>Pezizales</taxon>
        <taxon>Ascobolaceae</taxon>
        <taxon>Ascobolus</taxon>
    </lineage>
</organism>
<evidence type="ECO:0000256" key="2">
    <source>
        <dbReference type="ARBA" id="ARBA00009152"/>
    </source>
</evidence>
<dbReference type="Gene3D" id="3.20.20.140">
    <property type="entry name" value="Metal-dependent hydrolases"/>
    <property type="match status" value="1"/>
</dbReference>
<dbReference type="PANTHER" id="PTHR21039">
    <property type="entry name" value="HISTIDINOL PHOSPHATASE-RELATED"/>
    <property type="match status" value="1"/>
</dbReference>
<dbReference type="GO" id="GO:0005737">
    <property type="term" value="C:cytoplasm"/>
    <property type="evidence" value="ECO:0007669"/>
    <property type="project" value="TreeGrafter"/>
</dbReference>
<evidence type="ECO:0000256" key="8">
    <source>
        <dbReference type="RuleBase" id="RU366003"/>
    </source>
</evidence>
<dbReference type="NCBIfam" id="TIGR01856">
    <property type="entry name" value="hisJ_fam"/>
    <property type="match status" value="1"/>
</dbReference>
<accession>A0A3N4J1S6</accession>
<gene>
    <name evidence="10" type="ORF">BJ508DRAFT_316719</name>
</gene>
<evidence type="ECO:0000256" key="7">
    <source>
        <dbReference type="ARBA" id="ARBA00049158"/>
    </source>
</evidence>
<dbReference type="UniPathway" id="UPA00031">
    <property type="reaction ID" value="UER00013"/>
</dbReference>
<dbReference type="EC" id="3.1.3.15" evidence="3 8"/>
<evidence type="ECO:0000256" key="4">
    <source>
        <dbReference type="ARBA" id="ARBA00022605"/>
    </source>
</evidence>